<dbReference type="PRINTS" id="PR00344">
    <property type="entry name" value="BCTRLSENSOR"/>
</dbReference>
<dbReference type="GeneID" id="27901755"/>
<dbReference type="InterPro" id="IPR011006">
    <property type="entry name" value="CheY-like_superfamily"/>
</dbReference>
<dbReference type="InterPro" id="IPR001789">
    <property type="entry name" value="Sig_transdc_resp-reg_receiver"/>
</dbReference>
<dbReference type="OMA" id="ETTHEMK"/>
<dbReference type="InterPro" id="IPR029016">
    <property type="entry name" value="GAF-like_dom_sf"/>
</dbReference>
<dbReference type="Gene3D" id="3.40.50.2300">
    <property type="match status" value="1"/>
</dbReference>
<keyword evidence="4" id="KW-0808">Transferase</keyword>
<dbReference type="Pfam" id="PF00072">
    <property type="entry name" value="Response_reg"/>
    <property type="match status" value="1"/>
</dbReference>
<dbReference type="AlphaFoldDB" id="M3D8D6"/>
<protein>
    <recommendedName>
        <fullName evidence="2">histidine kinase</fullName>
        <ecNumber evidence="2">2.7.13.3</ecNumber>
    </recommendedName>
</protein>
<dbReference type="SUPFAM" id="SSF47384">
    <property type="entry name" value="Homodimeric domain of signal transducing histidine kinase"/>
    <property type="match status" value="1"/>
</dbReference>
<feature type="modified residue" description="4-aspartylphosphate" evidence="6">
    <location>
        <position position="870"/>
    </location>
</feature>
<comment type="catalytic activity">
    <reaction evidence="1">
        <text>ATP + protein L-histidine = ADP + protein N-phospho-L-histidine.</text>
        <dbReference type="EC" id="2.7.13.3"/>
    </reaction>
</comment>
<dbReference type="Pfam" id="PF02518">
    <property type="entry name" value="HATPase_c"/>
    <property type="match status" value="1"/>
</dbReference>
<dbReference type="InterPro" id="IPR036890">
    <property type="entry name" value="HATPase_C_sf"/>
</dbReference>
<dbReference type="SUPFAM" id="SSF55874">
    <property type="entry name" value="ATPase domain of HSP90 chaperone/DNA topoisomerase II/histidine kinase"/>
    <property type="match status" value="1"/>
</dbReference>
<dbReference type="SMART" id="SM00388">
    <property type="entry name" value="HisKA"/>
    <property type="match status" value="1"/>
</dbReference>
<evidence type="ECO:0000313" key="10">
    <source>
        <dbReference type="EMBL" id="EMF14144.1"/>
    </source>
</evidence>
<dbReference type="eggNOG" id="KOG0519">
    <property type="taxonomic scope" value="Eukaryota"/>
</dbReference>
<dbReference type="Proteomes" id="UP000016931">
    <property type="component" value="Unassembled WGS sequence"/>
</dbReference>
<evidence type="ECO:0000256" key="4">
    <source>
        <dbReference type="ARBA" id="ARBA00022679"/>
    </source>
</evidence>
<dbReference type="HOGENOM" id="CLU_012737_0_0_1"/>
<evidence type="ECO:0000256" key="7">
    <source>
        <dbReference type="SAM" id="MobiDB-lite"/>
    </source>
</evidence>
<evidence type="ECO:0000313" key="11">
    <source>
        <dbReference type="Proteomes" id="UP000016931"/>
    </source>
</evidence>
<dbReference type="Pfam" id="PF00512">
    <property type="entry name" value="HisKA"/>
    <property type="match status" value="1"/>
</dbReference>
<feature type="domain" description="Histidine kinase" evidence="8">
    <location>
        <begin position="412"/>
        <end position="644"/>
    </location>
</feature>
<dbReference type="GO" id="GO:0009927">
    <property type="term" value="F:histidine phosphotransfer kinase activity"/>
    <property type="evidence" value="ECO:0007669"/>
    <property type="project" value="TreeGrafter"/>
</dbReference>
<dbReference type="InterPro" id="IPR036097">
    <property type="entry name" value="HisK_dim/P_sf"/>
</dbReference>
<proteinExistence type="predicted"/>
<feature type="region of interest" description="Disordered" evidence="7">
    <location>
        <begin position="56"/>
        <end position="77"/>
    </location>
</feature>
<dbReference type="EMBL" id="KB456262">
    <property type="protein sequence ID" value="EMF14144.1"/>
    <property type="molecule type" value="Genomic_DNA"/>
</dbReference>
<dbReference type="PANTHER" id="PTHR43047">
    <property type="entry name" value="TWO-COMPONENT HISTIDINE PROTEIN KINASE"/>
    <property type="match status" value="1"/>
</dbReference>
<keyword evidence="5" id="KW-0418">Kinase</keyword>
<dbReference type="InterPro" id="IPR005467">
    <property type="entry name" value="His_kinase_dom"/>
</dbReference>
<feature type="domain" description="Response regulatory" evidence="9">
    <location>
        <begin position="817"/>
        <end position="940"/>
    </location>
</feature>
<dbReference type="GO" id="GO:0005886">
    <property type="term" value="C:plasma membrane"/>
    <property type="evidence" value="ECO:0007669"/>
    <property type="project" value="TreeGrafter"/>
</dbReference>
<keyword evidence="3 6" id="KW-0597">Phosphoprotein</keyword>
<name>M3D8D6_SPHMS</name>
<dbReference type="InterPro" id="IPR004358">
    <property type="entry name" value="Sig_transdc_His_kin-like_C"/>
</dbReference>
<dbReference type="Gene3D" id="1.10.287.130">
    <property type="match status" value="1"/>
</dbReference>
<dbReference type="Gene3D" id="3.30.450.40">
    <property type="match status" value="1"/>
</dbReference>
<organism evidence="10 11">
    <name type="scientific">Sphaerulina musiva (strain SO2202)</name>
    <name type="common">Poplar stem canker fungus</name>
    <name type="synonym">Septoria musiva</name>
    <dbReference type="NCBI Taxonomy" id="692275"/>
    <lineage>
        <taxon>Eukaryota</taxon>
        <taxon>Fungi</taxon>
        <taxon>Dikarya</taxon>
        <taxon>Ascomycota</taxon>
        <taxon>Pezizomycotina</taxon>
        <taxon>Dothideomycetes</taxon>
        <taxon>Dothideomycetidae</taxon>
        <taxon>Mycosphaerellales</taxon>
        <taxon>Mycosphaerellaceae</taxon>
        <taxon>Sphaerulina</taxon>
    </lineage>
</organism>
<dbReference type="SUPFAM" id="SSF52172">
    <property type="entry name" value="CheY-like"/>
    <property type="match status" value="1"/>
</dbReference>
<dbReference type="SUPFAM" id="SSF55781">
    <property type="entry name" value="GAF domain-like"/>
    <property type="match status" value="1"/>
</dbReference>
<dbReference type="EC" id="2.7.13.3" evidence="2"/>
<dbReference type="OrthoDB" id="21225at2759"/>
<dbReference type="CDD" id="cd00082">
    <property type="entry name" value="HisKA"/>
    <property type="match status" value="1"/>
</dbReference>
<sequence length="950" mass="104453">MLAGAFYPRADTGFGYGPRDGSLPRRPQTVEPILDAASLLEPLTSFNENLHHQIYASEPSDDGTSKPPPKPEGFSDPYLYPMLTRNERLRLTMLWYYTRDLLGDEDLLKKMQAKVDLLASIIGWDFAICGLIDNDIFERLSTTGLPLARLPRRESTCSHTVLQQPSSSVFFIPDLSDDWRFKESPHVSQGGLRTYAGAQLRCRVDGNDQDLALGSVCVASNTPGLALKPSQLEIIVKFADMLTEDIINGSRRKRAKQQELNDALLQEAFAESFKNPTEAAVLRILGQAFPKAQLSLLPVEGGRVQLQNGPSVEVPDVHVKSTTWEDHDLIEQLLRNHNHERLSATQPVRAIIGTFPSNAVNTALVVSTTDITFIFDDVDVRFVEGCAMILRSVGQERSLQEALKTRERFLRGITHQLRTPIHGILGSVDLLVDELSKSRRNRLASAPTDHRVPENLRMIQSSGRELMSTVNNVIKFNRWTDSVRTSKTATLGALDTLESEILEEISSLLPSDQSDRMSILFCNQLPAEVGAVQIDTIVVKDCLQSLILNAVQNTEQGSVVISTSMASDRSTIIFDVHDTGCGIPVSDQSRIFDAYEKGNAHSTGAGLGLTLAYNIANALDGAVTLVSSVPGVGSHFQAQFREPSFACSMDGARAVVKESVLPSRFAILSSSNPVSTFDEHLAHVLETRGLELTKDIADALVVVPFHNQQYEDLLHQAAQCPATISLVPAGQDVSKYQKSYPGIMFFSGPFTSKRLEEIIVATRSTCMARRSSSSKVQHTADSEVSIEARPVAQRYDSVAPEHLSRLNAMTLNAATPNCLIVDDNVINLRIMKMYCETRKFPYTTAVDGLQAVYKYKEAVAGIPINLILLDLQMPNCDGIEACEQIRDFEAKEGLSPAAIFIVTGQDSPTDRTKSFEAGADKFFVKPLALKSLDRGIADVFDDNMKSAPDV</sequence>
<evidence type="ECO:0000256" key="1">
    <source>
        <dbReference type="ARBA" id="ARBA00000085"/>
    </source>
</evidence>
<evidence type="ECO:0000256" key="5">
    <source>
        <dbReference type="ARBA" id="ARBA00022777"/>
    </source>
</evidence>
<gene>
    <name evidence="10" type="ORF">SEPMUDRAFT_147951</name>
</gene>
<dbReference type="InterPro" id="IPR003594">
    <property type="entry name" value="HATPase_dom"/>
</dbReference>
<dbReference type="CDD" id="cd17546">
    <property type="entry name" value="REC_hyHK_CKI1_RcsC-like"/>
    <property type="match status" value="1"/>
</dbReference>
<dbReference type="RefSeq" id="XP_016762265.1">
    <property type="nucleotide sequence ID" value="XM_016904618.1"/>
</dbReference>
<evidence type="ECO:0000259" key="9">
    <source>
        <dbReference type="PROSITE" id="PS50110"/>
    </source>
</evidence>
<evidence type="ECO:0000256" key="3">
    <source>
        <dbReference type="ARBA" id="ARBA00022553"/>
    </source>
</evidence>
<dbReference type="PROSITE" id="PS50109">
    <property type="entry name" value="HIS_KIN"/>
    <property type="match status" value="1"/>
</dbReference>
<dbReference type="Gene3D" id="3.30.565.10">
    <property type="entry name" value="Histidine kinase-like ATPase, C-terminal domain"/>
    <property type="match status" value="1"/>
</dbReference>
<reference evidence="10 11" key="1">
    <citation type="journal article" date="2012" name="PLoS Pathog.">
        <title>Diverse lifestyles and strategies of plant pathogenesis encoded in the genomes of eighteen Dothideomycetes fungi.</title>
        <authorList>
            <person name="Ohm R.A."/>
            <person name="Feau N."/>
            <person name="Henrissat B."/>
            <person name="Schoch C.L."/>
            <person name="Horwitz B.A."/>
            <person name="Barry K.W."/>
            <person name="Condon B.J."/>
            <person name="Copeland A.C."/>
            <person name="Dhillon B."/>
            <person name="Glaser F."/>
            <person name="Hesse C.N."/>
            <person name="Kosti I."/>
            <person name="LaButti K."/>
            <person name="Lindquist E.A."/>
            <person name="Lucas S."/>
            <person name="Salamov A.A."/>
            <person name="Bradshaw R.E."/>
            <person name="Ciuffetti L."/>
            <person name="Hamelin R.C."/>
            <person name="Kema G.H.J."/>
            <person name="Lawrence C."/>
            <person name="Scott J.A."/>
            <person name="Spatafora J.W."/>
            <person name="Turgeon B.G."/>
            <person name="de Wit P.J.G.M."/>
            <person name="Zhong S."/>
            <person name="Goodwin S.B."/>
            <person name="Grigoriev I.V."/>
        </authorList>
    </citation>
    <scope>NUCLEOTIDE SEQUENCE [LARGE SCALE GENOMIC DNA]</scope>
    <source>
        <strain evidence="10 11">SO2202</strain>
    </source>
</reference>
<accession>M3D8D6</accession>
<dbReference type="SMART" id="SM00387">
    <property type="entry name" value="HATPase_c"/>
    <property type="match status" value="1"/>
</dbReference>
<dbReference type="PANTHER" id="PTHR43047:SF72">
    <property type="entry name" value="OSMOSENSING HISTIDINE PROTEIN KINASE SLN1"/>
    <property type="match status" value="1"/>
</dbReference>
<evidence type="ECO:0000256" key="6">
    <source>
        <dbReference type="PROSITE-ProRule" id="PRU00169"/>
    </source>
</evidence>
<dbReference type="InterPro" id="IPR003661">
    <property type="entry name" value="HisK_dim/P_dom"/>
</dbReference>
<keyword evidence="11" id="KW-1185">Reference proteome</keyword>
<dbReference type="GO" id="GO:0000155">
    <property type="term" value="F:phosphorelay sensor kinase activity"/>
    <property type="evidence" value="ECO:0007669"/>
    <property type="project" value="InterPro"/>
</dbReference>
<evidence type="ECO:0000259" key="8">
    <source>
        <dbReference type="PROSITE" id="PS50109"/>
    </source>
</evidence>
<dbReference type="SMART" id="SM00448">
    <property type="entry name" value="REC"/>
    <property type="match status" value="1"/>
</dbReference>
<dbReference type="STRING" id="692275.M3D8D6"/>
<evidence type="ECO:0000256" key="2">
    <source>
        <dbReference type="ARBA" id="ARBA00012438"/>
    </source>
</evidence>
<dbReference type="PROSITE" id="PS50110">
    <property type="entry name" value="RESPONSE_REGULATORY"/>
    <property type="match status" value="1"/>
</dbReference>